<keyword evidence="2 6" id="KW-0929">Antimicrobial</keyword>
<dbReference type="AlphaFoldDB" id="A0A6B5QX47"/>
<evidence type="ECO:0000313" key="10">
    <source>
        <dbReference type="Proteomes" id="UP000437575"/>
    </source>
</evidence>
<comment type="similarity">
    <text evidence="1 6">Belongs to the type A lantibiotic family.</text>
</comment>
<dbReference type="EMBL" id="VSTU01000003">
    <property type="protein sequence ID" value="MYZ66087.1"/>
    <property type="molecule type" value="Genomic_DNA"/>
</dbReference>
<gene>
    <name evidence="9" type="ORF">FYL06_03860</name>
    <name evidence="8" type="ORF">GKC33_06980</name>
    <name evidence="7" type="ORF">GKC34_08040</name>
</gene>
<dbReference type="Proteomes" id="UP000467635">
    <property type="component" value="Unassembled WGS sequence"/>
</dbReference>
<name>A0A6B5QX47_9LACO</name>
<dbReference type="GO" id="GO:0005102">
    <property type="term" value="F:signaling receptor binding"/>
    <property type="evidence" value="ECO:0007669"/>
    <property type="project" value="UniProtKB-KW"/>
</dbReference>
<dbReference type="RefSeq" id="WP_081539212.1">
    <property type="nucleotide sequence ID" value="NZ_CP090412.1"/>
</dbReference>
<comment type="caution">
    <text evidence="9">The sequence shown here is derived from an EMBL/GenBank/DDBJ whole genome shotgun (WGS) entry which is preliminary data.</text>
</comment>
<dbReference type="Proteomes" id="UP000437575">
    <property type="component" value="Unassembled WGS sequence"/>
</dbReference>
<dbReference type="Pfam" id="PF02052">
    <property type="entry name" value="Gallidermin"/>
    <property type="match status" value="1"/>
</dbReference>
<evidence type="ECO:0000256" key="6">
    <source>
        <dbReference type="RuleBase" id="RU362078"/>
    </source>
</evidence>
<sequence length="59" mass="6306">MSVNDFKLDLVKVSKESTNSNYSVKITSYSLCTPGCKTGALMGCTMKTASCGCHVHISK</sequence>
<comment type="PTM">
    <text evidence="6">Maturation of lantibiotics involves the enzymatic conversion of Thr, and Ser into dehydrated AA and the formation of thioether bonds with cysteine. This is followed by membrane translocation and cleavage of the modified precursor.</text>
</comment>
<reference evidence="10 11" key="1">
    <citation type="submission" date="2019-11" db="EMBL/GenBank/DDBJ databases">
        <title>Draft Genome Sequence of Plant Growth-Promoting Rhizosphere-Associated Bacteria.</title>
        <authorList>
            <person name="Vasilyev I.Y."/>
            <person name="Radchenko V."/>
            <person name="Ilnitskaya E.V."/>
        </authorList>
    </citation>
    <scope>NUCLEOTIDE SEQUENCE [LARGE SCALE GENOMIC DNA]</scope>
    <source>
        <strain evidence="8 11">VRA_01-1sq_f</strain>
        <strain evidence="7 10">VRA_1sq_f</strain>
    </source>
</reference>
<dbReference type="GO" id="GO:0005576">
    <property type="term" value="C:extracellular region"/>
    <property type="evidence" value="ECO:0007669"/>
    <property type="project" value="InterPro"/>
</dbReference>
<evidence type="ECO:0000313" key="9">
    <source>
        <dbReference type="EMBL" id="MYZ66087.1"/>
    </source>
</evidence>
<keyword evidence="5 6" id="KW-0078">Bacteriocin</keyword>
<evidence type="ECO:0000256" key="3">
    <source>
        <dbReference type="ARBA" id="ARBA00022789"/>
    </source>
</evidence>
<keyword evidence="4 6" id="KW-0044">Antibiotic</keyword>
<protein>
    <recommendedName>
        <fullName evidence="6">Lantibiotic</fullName>
    </recommendedName>
</protein>
<evidence type="ECO:0000256" key="2">
    <source>
        <dbReference type="ARBA" id="ARBA00022529"/>
    </source>
</evidence>
<evidence type="ECO:0000313" key="11">
    <source>
        <dbReference type="Proteomes" id="UP000467635"/>
    </source>
</evidence>
<evidence type="ECO:0000313" key="12">
    <source>
        <dbReference type="Proteomes" id="UP000471300"/>
    </source>
</evidence>
<evidence type="ECO:0000313" key="8">
    <source>
        <dbReference type="EMBL" id="MSE08456.1"/>
    </source>
</evidence>
<dbReference type="InterPro" id="IPR006079">
    <property type="entry name" value="Lantibiotic_typ-A_Bacillales"/>
</dbReference>
<keyword evidence="3 6" id="KW-0425">Lantibiotic</keyword>
<comment type="function">
    <text evidence="6">Lanthionine-containing peptide antibiotic (lantibiotic) active on Gram-positive bacteria. The bactericidal activity of lantibiotics is based on depolarization of energized bacterial cytoplasmic membranes, initiated by the formation of aqueous transmembrane pores.</text>
</comment>
<dbReference type="GO" id="GO:0042742">
    <property type="term" value="P:defense response to bacterium"/>
    <property type="evidence" value="ECO:0007669"/>
    <property type="project" value="UniProtKB-UniRule"/>
</dbReference>
<accession>A0A6B5QX47</accession>
<dbReference type="NCBIfam" id="TIGR03731">
    <property type="entry name" value="lantibio_gallid"/>
    <property type="match status" value="1"/>
</dbReference>
<dbReference type="Proteomes" id="UP000471300">
    <property type="component" value="Unassembled WGS sequence"/>
</dbReference>
<proteinExistence type="inferred from homology"/>
<evidence type="ECO:0000256" key="5">
    <source>
        <dbReference type="ARBA" id="ARBA00023048"/>
    </source>
</evidence>
<evidence type="ECO:0000313" key="7">
    <source>
        <dbReference type="EMBL" id="MSE05756.1"/>
    </source>
</evidence>
<organism evidence="9 12">
    <name type="scientific">Ligilactobacillus salivarius</name>
    <dbReference type="NCBI Taxonomy" id="1624"/>
    <lineage>
        <taxon>Bacteria</taxon>
        <taxon>Bacillati</taxon>
        <taxon>Bacillota</taxon>
        <taxon>Bacilli</taxon>
        <taxon>Lactobacillales</taxon>
        <taxon>Lactobacillaceae</taxon>
        <taxon>Ligilactobacillus</taxon>
    </lineage>
</organism>
<evidence type="ECO:0000256" key="1">
    <source>
        <dbReference type="ARBA" id="ARBA00009379"/>
    </source>
</evidence>
<reference evidence="9 12" key="2">
    <citation type="journal article" date="2020" name="Food Funct.">
        <title>Screening of Lactobacillus salivarius strains from the feces of Chinese populations and the evaluation of their effects against intestinal inflammation in mice.</title>
        <authorList>
            <person name="Zhai Q."/>
            <person name="Shen X."/>
            <person name="Cen S."/>
            <person name="Zhang C."/>
            <person name="Tian F."/>
            <person name="Zhao J."/>
            <person name="Zhang H."/>
            <person name="Xue Y."/>
            <person name="Chen W."/>
        </authorList>
    </citation>
    <scope>NUCLEOTIDE SEQUENCE [LARGE SCALE GENOMIC DNA]</scope>
    <source>
        <strain evidence="9 12">FZJTZ28M4.scaf</strain>
    </source>
</reference>
<dbReference type="GO" id="GO:0031640">
    <property type="term" value="P:killing of cells of another organism"/>
    <property type="evidence" value="ECO:0007669"/>
    <property type="project" value="UniProtKB-UniRule"/>
</dbReference>
<evidence type="ECO:0000256" key="4">
    <source>
        <dbReference type="ARBA" id="ARBA00023022"/>
    </source>
</evidence>
<dbReference type="EMBL" id="WKKZ01000388">
    <property type="protein sequence ID" value="MSE05756.1"/>
    <property type="molecule type" value="Genomic_DNA"/>
</dbReference>
<dbReference type="EMBL" id="WKKX01000284">
    <property type="protein sequence ID" value="MSE08456.1"/>
    <property type="molecule type" value="Genomic_DNA"/>
</dbReference>